<dbReference type="PANTHER" id="PTHR43157:SF31">
    <property type="entry name" value="PHOSPHATIDYLINOSITOL-GLYCAN BIOSYNTHESIS CLASS F PROTEIN"/>
    <property type="match status" value="1"/>
</dbReference>
<dbReference type="RefSeq" id="WP_311421385.1">
    <property type="nucleotide sequence ID" value="NZ_JAVREH010000002.1"/>
</dbReference>
<dbReference type="PRINTS" id="PR00081">
    <property type="entry name" value="GDHRDH"/>
</dbReference>
<dbReference type="PANTHER" id="PTHR43157">
    <property type="entry name" value="PHOSPHATIDYLINOSITOL-GLYCAN BIOSYNTHESIS CLASS F PROTEIN-RELATED"/>
    <property type="match status" value="1"/>
</dbReference>
<dbReference type="InterPro" id="IPR036291">
    <property type="entry name" value="NAD(P)-bd_dom_sf"/>
</dbReference>
<evidence type="ECO:0000313" key="2">
    <source>
        <dbReference type="EMBL" id="MDT0260231.1"/>
    </source>
</evidence>
<accession>A0ABU2J5I3</accession>
<gene>
    <name evidence="2" type="ORF">RM423_02370</name>
</gene>
<reference evidence="3" key="1">
    <citation type="submission" date="2023-07" db="EMBL/GenBank/DDBJ databases">
        <title>30 novel species of actinomycetes from the DSMZ collection.</title>
        <authorList>
            <person name="Nouioui I."/>
        </authorList>
    </citation>
    <scope>NUCLEOTIDE SEQUENCE [LARGE SCALE GENOMIC DNA]</scope>
    <source>
        <strain evidence="3">DSM 44399</strain>
    </source>
</reference>
<dbReference type="EMBL" id="JAVREH010000002">
    <property type="protein sequence ID" value="MDT0260231.1"/>
    <property type="molecule type" value="Genomic_DNA"/>
</dbReference>
<dbReference type="Gene3D" id="3.40.50.720">
    <property type="entry name" value="NAD(P)-binding Rossmann-like Domain"/>
    <property type="match status" value="1"/>
</dbReference>
<name>A0ABU2J5I3_9ACTN</name>
<dbReference type="Pfam" id="PF00106">
    <property type="entry name" value="adh_short"/>
    <property type="match status" value="1"/>
</dbReference>
<organism evidence="2 3">
    <name type="scientific">Jatrophihabitans lederbergiae</name>
    <dbReference type="NCBI Taxonomy" id="3075547"/>
    <lineage>
        <taxon>Bacteria</taxon>
        <taxon>Bacillati</taxon>
        <taxon>Actinomycetota</taxon>
        <taxon>Actinomycetes</taxon>
        <taxon>Jatrophihabitantales</taxon>
        <taxon>Jatrophihabitantaceae</taxon>
        <taxon>Jatrophihabitans</taxon>
    </lineage>
</organism>
<evidence type="ECO:0000313" key="3">
    <source>
        <dbReference type="Proteomes" id="UP001183176"/>
    </source>
</evidence>
<dbReference type="SUPFAM" id="SSF51735">
    <property type="entry name" value="NAD(P)-binding Rossmann-fold domains"/>
    <property type="match status" value="1"/>
</dbReference>
<keyword evidence="1" id="KW-0560">Oxidoreductase</keyword>
<evidence type="ECO:0000256" key="1">
    <source>
        <dbReference type="ARBA" id="ARBA00023002"/>
    </source>
</evidence>
<comment type="caution">
    <text evidence="2">The sequence shown here is derived from an EMBL/GenBank/DDBJ whole genome shotgun (WGS) entry which is preliminary data.</text>
</comment>
<dbReference type="InterPro" id="IPR002347">
    <property type="entry name" value="SDR_fam"/>
</dbReference>
<dbReference type="NCBIfam" id="NF004846">
    <property type="entry name" value="PRK06197.1"/>
    <property type="match status" value="1"/>
</dbReference>
<protein>
    <submittedName>
        <fullName evidence="2">Oxidoreductase</fullName>
    </submittedName>
</protein>
<dbReference type="Proteomes" id="UP001183176">
    <property type="component" value="Unassembled WGS sequence"/>
</dbReference>
<sequence length="304" mass="31238">MSWDVSQLPSYAGKAAIVTGGNSGIGFYTALELARHGARVYLACRNAEAADHAVQRIRAVAPDSDVDVLVLDLASLESVAALAAGWDGPLDLLVNNAGVMAPPSWRATADGFELQFGTNHLGHFALTGRLLPALLAATAPRVVTVASIAHRNGSAEVLFGNPARGYRPPRAYSNSKLANLLFGLQLQRRASAADSALTSTVAHPGVSATNLFRSTDGMGANPVLRGVCGVLGQVLLQSAAAGAVPTLYAAAVAAPGSYSGPSWPGEFRGGVGSARISPAGQDPGLAAQLWDLSEELTGVSYNWA</sequence>
<proteinExistence type="predicted"/>
<keyword evidence="3" id="KW-1185">Reference proteome</keyword>